<evidence type="ECO:0000313" key="14">
    <source>
        <dbReference type="Proteomes" id="UP001274830"/>
    </source>
</evidence>
<dbReference type="PROSITE" id="PS00868">
    <property type="entry name" value="CYS_MET_METAB_PP"/>
    <property type="match status" value="1"/>
</dbReference>
<dbReference type="InterPro" id="IPR054542">
    <property type="entry name" value="Cys_met_metab_PP"/>
</dbReference>
<dbReference type="GeneID" id="89959934"/>
<evidence type="ECO:0000256" key="3">
    <source>
        <dbReference type="ARBA" id="ARBA00022679"/>
    </source>
</evidence>
<comment type="function">
    <text evidence="7">Catalyzes the formation of L-cystathionine from O-succinyl-L-homoserine (OSHS) and L-cysteine, via a gamma-replacement reaction. In the absence of thiol, catalyzes gamma-elimination to form 2-oxobutanoate, succinate and ammonia.</text>
</comment>
<dbReference type="Proteomes" id="UP001274830">
    <property type="component" value="Unassembled WGS sequence"/>
</dbReference>
<dbReference type="InterPro" id="IPR051750">
    <property type="entry name" value="Trans-sulfuration_enzymes"/>
</dbReference>
<dbReference type="RefSeq" id="XP_064697337.1">
    <property type="nucleotide sequence ID" value="XM_064835402.1"/>
</dbReference>
<dbReference type="PANTHER" id="PTHR42699:SF1">
    <property type="entry name" value="CYSTATHIONINE GAMMA-SYNTHASE-RELATED"/>
    <property type="match status" value="1"/>
</dbReference>
<evidence type="ECO:0000256" key="9">
    <source>
        <dbReference type="ARBA" id="ARBA00061376"/>
    </source>
</evidence>
<keyword evidence="2" id="KW-0028">Amino-acid biosynthesis</keyword>
<evidence type="ECO:0000256" key="1">
    <source>
        <dbReference type="ARBA" id="ARBA00001933"/>
    </source>
</evidence>
<dbReference type="GO" id="GO:0009086">
    <property type="term" value="P:methionine biosynthetic process"/>
    <property type="evidence" value="ECO:0007669"/>
    <property type="project" value="UniProtKB-KW"/>
</dbReference>
<feature type="region of interest" description="Disordered" evidence="12">
    <location>
        <begin position="177"/>
        <end position="235"/>
    </location>
</feature>
<sequence length="626" mass="70273">MPGLLATPLPWNQTVGDTVPPNTPHAVSVSLPTWKSNVAYEEGERWVLDKMQCGYPRFFIHKSIDRLATSIVQQQGDLETEKAMLFPTASCGRRCVEFLIQQNPGVDATSIRSLDFIPHPDKIPSASLKRVLPRATAVVYPKELWPTAKVFWQHTGEGMSSRHAEFCQKAFDDGSMVERSTLSQPNTPRLSKGPRRYQRPMSLDHGTPQDTNGHGGSTSQEDKSNGNGTTENGVPDSALFVEERFGRNLDITLAQNAKLAVRRRIAGSLTANVELPHSLETKPDENTNQRDREVPGFSVDDIYLYPMGMNAMFHAHRVLRTARGEMPSIMYGFPYVDTLKVLEKFGPGVTFYGYGSAEELDDLERRLQSGEKLLSLFCEFPSNPLLRTPDLKRIRALADRYDFAVVVDETIGNFLNINVLPYADVVFSSLTKIFSGDGNVMGGSMILNPQLPYYSKLKQVQETEYEDKMFEEDALYLERNSRDFILRTDRINVNAEIVANMLRAHPAVKQVHYPKYSPTKHFYDNCKLPNGGYGGLLSCTFHRMEDAQVFYDYLETQKGPSLGTNFTLSSPFVILAHYNELDWAAQFGCEATLVRFSIGLEDEVTIRKVFDYALGAIPQADAALSK</sequence>
<comment type="similarity">
    <text evidence="9">Belongs to the trans-sulfuration enzymes family. MET7 subfamily.</text>
</comment>
<keyword evidence="4" id="KW-0663">Pyridoxal phosphate</keyword>
<comment type="pathway">
    <text evidence="8">Amino-acid biosynthesis; L-methionine biosynthesis via de novo pathway; L-cystathionine from O-succinyl-L-homoserine: step 1/1.</text>
</comment>
<proteinExistence type="inferred from homology"/>
<gene>
    <name evidence="13" type="primary">STR2</name>
    <name evidence="13" type="ORF">LTR78_002712</name>
</gene>
<feature type="compositionally biased region" description="Polar residues" evidence="12">
    <location>
        <begin position="178"/>
        <end position="189"/>
    </location>
</feature>
<dbReference type="Gene3D" id="3.90.1150.10">
    <property type="entry name" value="Aspartate Aminotransferase, domain 1"/>
    <property type="match status" value="1"/>
</dbReference>
<dbReference type="InterPro" id="IPR015422">
    <property type="entry name" value="PyrdxlP-dep_Trfase_small"/>
</dbReference>
<evidence type="ECO:0000256" key="4">
    <source>
        <dbReference type="ARBA" id="ARBA00022898"/>
    </source>
</evidence>
<dbReference type="Pfam" id="PF01053">
    <property type="entry name" value="Cys_Met_Meta_PP"/>
    <property type="match status" value="1"/>
</dbReference>
<dbReference type="EMBL" id="JAUTXT010000007">
    <property type="protein sequence ID" value="KAK3677174.1"/>
    <property type="molecule type" value="Genomic_DNA"/>
</dbReference>
<evidence type="ECO:0000256" key="11">
    <source>
        <dbReference type="ARBA" id="ARBA00083849"/>
    </source>
</evidence>
<dbReference type="GO" id="GO:0003962">
    <property type="term" value="F:cystathionine gamma-synthase activity"/>
    <property type="evidence" value="ECO:0007669"/>
    <property type="project" value="UniProtKB-EC"/>
</dbReference>
<dbReference type="GO" id="GO:0019346">
    <property type="term" value="P:transsulfuration"/>
    <property type="evidence" value="ECO:0007669"/>
    <property type="project" value="InterPro"/>
</dbReference>
<evidence type="ECO:0000256" key="5">
    <source>
        <dbReference type="ARBA" id="ARBA00023167"/>
    </source>
</evidence>
<dbReference type="FunFam" id="3.40.640.10:FF:000111">
    <property type="entry name" value="Cystathionine gamma-synthase"/>
    <property type="match status" value="1"/>
</dbReference>
<evidence type="ECO:0000256" key="7">
    <source>
        <dbReference type="ARBA" id="ARBA00058439"/>
    </source>
</evidence>
<dbReference type="AlphaFoldDB" id="A0AAE0WT78"/>
<evidence type="ECO:0000256" key="8">
    <source>
        <dbReference type="ARBA" id="ARBA00060510"/>
    </source>
</evidence>
<name>A0AAE0WT78_9PEZI</name>
<dbReference type="PANTHER" id="PTHR42699">
    <property type="match status" value="1"/>
</dbReference>
<evidence type="ECO:0000256" key="12">
    <source>
        <dbReference type="SAM" id="MobiDB-lite"/>
    </source>
</evidence>
<dbReference type="SUPFAM" id="SSF53383">
    <property type="entry name" value="PLP-dependent transferases"/>
    <property type="match status" value="1"/>
</dbReference>
<dbReference type="EC" id="2.5.1.48" evidence="10"/>
<comment type="cofactor">
    <cofactor evidence="1">
        <name>pyridoxal 5'-phosphate</name>
        <dbReference type="ChEBI" id="CHEBI:597326"/>
    </cofactor>
</comment>
<evidence type="ECO:0000256" key="2">
    <source>
        <dbReference type="ARBA" id="ARBA00022605"/>
    </source>
</evidence>
<organism evidence="13 14">
    <name type="scientific">Recurvomyces mirabilis</name>
    <dbReference type="NCBI Taxonomy" id="574656"/>
    <lineage>
        <taxon>Eukaryota</taxon>
        <taxon>Fungi</taxon>
        <taxon>Dikarya</taxon>
        <taxon>Ascomycota</taxon>
        <taxon>Pezizomycotina</taxon>
        <taxon>Dothideomycetes</taxon>
        <taxon>Dothideomycetidae</taxon>
        <taxon>Mycosphaerellales</taxon>
        <taxon>Teratosphaeriaceae</taxon>
        <taxon>Recurvomyces</taxon>
    </lineage>
</organism>
<dbReference type="InterPro" id="IPR015421">
    <property type="entry name" value="PyrdxlP-dep_Trfase_major"/>
</dbReference>
<comment type="caution">
    <text evidence="13">The sequence shown here is derived from an EMBL/GenBank/DDBJ whole genome shotgun (WGS) entry which is preliminary data.</text>
</comment>
<dbReference type="Gene3D" id="3.40.640.10">
    <property type="entry name" value="Type I PLP-dependent aspartate aminotransferase-like (Major domain)"/>
    <property type="match status" value="1"/>
</dbReference>
<dbReference type="FunFam" id="3.90.1150.10:FF:000063">
    <property type="entry name" value="Probable cystathionine gamma-synthase"/>
    <property type="match status" value="1"/>
</dbReference>
<protein>
    <recommendedName>
        <fullName evidence="10">cystathionine gamma-synthase</fullName>
        <ecNumber evidence="10">2.5.1.48</ecNumber>
    </recommendedName>
    <alternativeName>
        <fullName evidence="11">O-succinylhomoserine (thiol)-lyase</fullName>
    </alternativeName>
</protein>
<evidence type="ECO:0000256" key="10">
    <source>
        <dbReference type="ARBA" id="ARBA00066530"/>
    </source>
</evidence>
<dbReference type="GO" id="GO:0030170">
    <property type="term" value="F:pyridoxal phosphate binding"/>
    <property type="evidence" value="ECO:0007669"/>
    <property type="project" value="InterPro"/>
</dbReference>
<comment type="catalytic activity">
    <reaction evidence="6">
        <text>O-succinyl-L-homoserine + L-cysteine = L,L-cystathionine + succinate + H(+)</text>
        <dbReference type="Rhea" id="RHEA:20397"/>
        <dbReference type="ChEBI" id="CHEBI:15378"/>
        <dbReference type="ChEBI" id="CHEBI:30031"/>
        <dbReference type="ChEBI" id="CHEBI:35235"/>
        <dbReference type="ChEBI" id="CHEBI:57661"/>
        <dbReference type="ChEBI" id="CHEBI:58161"/>
        <dbReference type="EC" id="2.5.1.48"/>
    </reaction>
</comment>
<keyword evidence="3 13" id="KW-0808">Transferase</keyword>
<evidence type="ECO:0000256" key="6">
    <source>
        <dbReference type="ARBA" id="ARBA00051441"/>
    </source>
</evidence>
<accession>A0AAE0WT78</accession>
<dbReference type="InterPro" id="IPR015424">
    <property type="entry name" value="PyrdxlP-dep_Trfase"/>
</dbReference>
<reference evidence="13" key="1">
    <citation type="submission" date="2023-07" db="EMBL/GenBank/DDBJ databases">
        <title>Black Yeasts Isolated from many extreme environments.</title>
        <authorList>
            <person name="Coleine C."/>
            <person name="Stajich J.E."/>
            <person name="Selbmann L."/>
        </authorList>
    </citation>
    <scope>NUCLEOTIDE SEQUENCE</scope>
    <source>
        <strain evidence="13">CCFEE 5485</strain>
    </source>
</reference>
<evidence type="ECO:0000313" key="13">
    <source>
        <dbReference type="EMBL" id="KAK3677174.1"/>
    </source>
</evidence>
<dbReference type="InterPro" id="IPR000277">
    <property type="entry name" value="Cys/Met-Metab_PyrdxlP-dep_enz"/>
</dbReference>
<keyword evidence="5" id="KW-0486">Methionine biosynthesis</keyword>
<keyword evidence="14" id="KW-1185">Reference proteome</keyword>